<feature type="compositionally biased region" description="Polar residues" evidence="1">
    <location>
        <begin position="192"/>
        <end position="217"/>
    </location>
</feature>
<organism evidence="3 4">
    <name type="scientific">Gigaspora margarita</name>
    <dbReference type="NCBI Taxonomy" id="4874"/>
    <lineage>
        <taxon>Eukaryota</taxon>
        <taxon>Fungi</taxon>
        <taxon>Fungi incertae sedis</taxon>
        <taxon>Mucoromycota</taxon>
        <taxon>Glomeromycotina</taxon>
        <taxon>Glomeromycetes</taxon>
        <taxon>Diversisporales</taxon>
        <taxon>Gigasporaceae</taxon>
        <taxon>Gigaspora</taxon>
    </lineage>
</organism>
<keyword evidence="2" id="KW-1133">Transmembrane helix</keyword>
<keyword evidence="2" id="KW-0472">Membrane</keyword>
<keyword evidence="2" id="KW-0812">Transmembrane</keyword>
<comment type="caution">
    <text evidence="3">The sequence shown here is derived from an EMBL/GenBank/DDBJ whole genome shotgun (WGS) entry which is preliminary data.</text>
</comment>
<protein>
    <submittedName>
        <fullName evidence="3">127_t:CDS:1</fullName>
    </submittedName>
</protein>
<feature type="region of interest" description="Disordered" evidence="1">
    <location>
        <begin position="192"/>
        <end position="224"/>
    </location>
</feature>
<gene>
    <name evidence="3" type="ORF">GMARGA_LOCUS11011</name>
</gene>
<evidence type="ECO:0000313" key="3">
    <source>
        <dbReference type="EMBL" id="CAG8681965.1"/>
    </source>
</evidence>
<keyword evidence="4" id="KW-1185">Reference proteome</keyword>
<feature type="transmembrane region" description="Helical" evidence="2">
    <location>
        <begin position="284"/>
        <end position="302"/>
    </location>
</feature>
<evidence type="ECO:0000313" key="4">
    <source>
        <dbReference type="Proteomes" id="UP000789901"/>
    </source>
</evidence>
<name>A0ABN7UVE3_GIGMA</name>
<proteinExistence type="predicted"/>
<evidence type="ECO:0000256" key="1">
    <source>
        <dbReference type="SAM" id="MobiDB-lite"/>
    </source>
</evidence>
<accession>A0ABN7UVE3</accession>
<evidence type="ECO:0000256" key="2">
    <source>
        <dbReference type="SAM" id="Phobius"/>
    </source>
</evidence>
<reference evidence="3 4" key="1">
    <citation type="submission" date="2021-06" db="EMBL/GenBank/DDBJ databases">
        <authorList>
            <person name="Kallberg Y."/>
            <person name="Tangrot J."/>
            <person name="Rosling A."/>
        </authorList>
    </citation>
    <scope>NUCLEOTIDE SEQUENCE [LARGE SCALE GENOMIC DNA]</scope>
    <source>
        <strain evidence="3 4">120-4 pot B 10/14</strain>
    </source>
</reference>
<dbReference type="EMBL" id="CAJVQB010006326">
    <property type="protein sequence ID" value="CAG8681965.1"/>
    <property type="molecule type" value="Genomic_DNA"/>
</dbReference>
<feature type="region of interest" description="Disordered" evidence="1">
    <location>
        <begin position="64"/>
        <end position="83"/>
    </location>
</feature>
<feature type="transmembrane region" description="Helical" evidence="2">
    <location>
        <begin position="244"/>
        <end position="263"/>
    </location>
</feature>
<dbReference type="Proteomes" id="UP000789901">
    <property type="component" value="Unassembled WGS sequence"/>
</dbReference>
<sequence length="315" mass="35361">MSTNVNVNDYNKNNSITINKYDLYNDKNKIDKIPALQLTFSNQNNQISKSLPSPISYVDRGQITSTSTASGSRSSSASDSNDTDISLYSESISSAPPTYPEYGESLNSFGEIDNSLKGKTKEIILDINDTCLKLQQNKLNSSSVDIGSESLKDTSYNLKIGSTLHRPPSNIRSYNVYEVLAEIRANTTLSRPQYQKQVSKSVHNQQQKTGPFSPNKSKGNKTYDKKNNLELSVNDASTVVIAKYMFWIGWLIMPIWWIGSFYLPQPTSEATPDDYKWRNRCRKASTWGFIGLILVGLLVVILKTRIDYDDDVDDS</sequence>